<evidence type="ECO:0000313" key="3">
    <source>
        <dbReference type="Proteomes" id="UP000008021"/>
    </source>
</evidence>
<feature type="coiled-coil region" evidence="1">
    <location>
        <begin position="95"/>
        <end position="129"/>
    </location>
</feature>
<reference evidence="2" key="1">
    <citation type="submission" date="2015-04" db="UniProtKB">
        <authorList>
            <consortium name="EnsemblPlants"/>
        </authorList>
    </citation>
    <scope>IDENTIFICATION</scope>
</reference>
<accession>A0A0E0E7R0</accession>
<dbReference type="AlphaFoldDB" id="A0A0E0E7R0"/>
<dbReference type="EnsemblPlants" id="OMERI07G02550.1">
    <property type="protein sequence ID" value="OMERI07G02550.1"/>
    <property type="gene ID" value="OMERI07G02550"/>
</dbReference>
<dbReference type="Proteomes" id="UP000008021">
    <property type="component" value="Chromosome 7"/>
</dbReference>
<evidence type="ECO:0000256" key="1">
    <source>
        <dbReference type="SAM" id="Coils"/>
    </source>
</evidence>
<keyword evidence="3" id="KW-1185">Reference proteome</keyword>
<proteinExistence type="predicted"/>
<dbReference type="Gramene" id="OMERI07G02550.1">
    <property type="protein sequence ID" value="OMERI07G02550.1"/>
    <property type="gene ID" value="OMERI07G02550"/>
</dbReference>
<sequence length="142" mass="16390">MKRRWRKHNSREVKEIDEMIAEVNEKLLGEVPHAGPPLSKRGRGFNWRFFTGDMPFAPYHLGGLPTKSDKLTKAQKAALKADDEKAQRAFWKLNLDALKIKKQLQEEMVQKLKDQLDELEANAEQNKTDLGAGYASDYKMIY</sequence>
<organism evidence="2">
    <name type="scientific">Oryza meridionalis</name>
    <dbReference type="NCBI Taxonomy" id="40149"/>
    <lineage>
        <taxon>Eukaryota</taxon>
        <taxon>Viridiplantae</taxon>
        <taxon>Streptophyta</taxon>
        <taxon>Embryophyta</taxon>
        <taxon>Tracheophyta</taxon>
        <taxon>Spermatophyta</taxon>
        <taxon>Magnoliopsida</taxon>
        <taxon>Liliopsida</taxon>
        <taxon>Poales</taxon>
        <taxon>Poaceae</taxon>
        <taxon>BOP clade</taxon>
        <taxon>Oryzoideae</taxon>
        <taxon>Oryzeae</taxon>
        <taxon>Oryzinae</taxon>
        <taxon>Oryza</taxon>
    </lineage>
</organism>
<protein>
    <submittedName>
        <fullName evidence="2">Uncharacterized protein</fullName>
    </submittedName>
</protein>
<dbReference type="HOGENOM" id="CLU_1818936_0_0_1"/>
<keyword evidence="1" id="KW-0175">Coiled coil</keyword>
<reference evidence="2" key="2">
    <citation type="submission" date="2018-05" db="EMBL/GenBank/DDBJ databases">
        <title>OmerRS3 (Oryza meridionalis Reference Sequence Version 3).</title>
        <authorList>
            <person name="Zhang J."/>
            <person name="Kudrna D."/>
            <person name="Lee S."/>
            <person name="Talag J."/>
            <person name="Welchert J."/>
            <person name="Wing R.A."/>
        </authorList>
    </citation>
    <scope>NUCLEOTIDE SEQUENCE [LARGE SCALE GENOMIC DNA]</scope>
    <source>
        <strain evidence="2">cv. OR44</strain>
    </source>
</reference>
<evidence type="ECO:0000313" key="2">
    <source>
        <dbReference type="EnsemblPlants" id="OMERI07G02550.1"/>
    </source>
</evidence>
<name>A0A0E0E7R0_9ORYZ</name>